<organism evidence="21 22">
    <name type="scientific">Cuscuta epithymum</name>
    <dbReference type="NCBI Taxonomy" id="186058"/>
    <lineage>
        <taxon>Eukaryota</taxon>
        <taxon>Viridiplantae</taxon>
        <taxon>Streptophyta</taxon>
        <taxon>Embryophyta</taxon>
        <taxon>Tracheophyta</taxon>
        <taxon>Spermatophyta</taxon>
        <taxon>Magnoliopsida</taxon>
        <taxon>eudicotyledons</taxon>
        <taxon>Gunneridae</taxon>
        <taxon>Pentapetalae</taxon>
        <taxon>asterids</taxon>
        <taxon>lamiids</taxon>
        <taxon>Solanales</taxon>
        <taxon>Convolvulaceae</taxon>
        <taxon>Cuscuteae</taxon>
        <taxon>Cuscuta</taxon>
        <taxon>Cuscuta subgen. Cuscuta</taxon>
    </lineage>
</organism>
<evidence type="ECO:0000313" key="22">
    <source>
        <dbReference type="Proteomes" id="UP001152523"/>
    </source>
</evidence>
<keyword evidence="3" id="KW-0808">Transferase</keyword>
<evidence type="ECO:0000256" key="5">
    <source>
        <dbReference type="ARBA" id="ARBA00022722"/>
    </source>
</evidence>
<evidence type="ECO:0000256" key="1">
    <source>
        <dbReference type="ARBA" id="ARBA00012493"/>
    </source>
</evidence>
<dbReference type="InterPro" id="IPR012337">
    <property type="entry name" value="RNaseH-like_sf"/>
</dbReference>
<dbReference type="InterPro" id="IPR005162">
    <property type="entry name" value="Retrotrans_gag_dom"/>
</dbReference>
<feature type="compositionally biased region" description="Acidic residues" evidence="17">
    <location>
        <begin position="74"/>
        <end position="86"/>
    </location>
</feature>
<keyword evidence="16" id="KW-0862">Zinc</keyword>
<feature type="compositionally biased region" description="Basic and acidic residues" evidence="17">
    <location>
        <begin position="319"/>
        <end position="333"/>
    </location>
</feature>
<name>A0AAV0CDN1_9ASTE</name>
<dbReference type="SUPFAM" id="SSF56672">
    <property type="entry name" value="DNA/RNA polymerases"/>
    <property type="match status" value="1"/>
</dbReference>
<evidence type="ECO:0000256" key="15">
    <source>
        <dbReference type="ARBA" id="ARBA00023172"/>
    </source>
</evidence>
<dbReference type="GO" id="GO:0004190">
    <property type="term" value="F:aspartic-type endopeptidase activity"/>
    <property type="evidence" value="ECO:0007669"/>
    <property type="project" value="UniProtKB-KW"/>
</dbReference>
<dbReference type="SMART" id="SM00343">
    <property type="entry name" value="ZnF_C2HC"/>
    <property type="match status" value="1"/>
</dbReference>
<keyword evidence="9" id="KW-0378">Hydrolase</keyword>
<dbReference type="InterPro" id="IPR001969">
    <property type="entry name" value="Aspartic_peptidase_AS"/>
</dbReference>
<feature type="region of interest" description="Disordered" evidence="17">
    <location>
        <begin position="319"/>
        <end position="380"/>
    </location>
</feature>
<keyword evidence="10" id="KW-0460">Magnesium</keyword>
<evidence type="ECO:0000256" key="14">
    <source>
        <dbReference type="ARBA" id="ARBA00023125"/>
    </source>
</evidence>
<dbReference type="CDD" id="cd00303">
    <property type="entry name" value="retropepsin_like"/>
    <property type="match status" value="1"/>
</dbReference>
<evidence type="ECO:0000256" key="4">
    <source>
        <dbReference type="ARBA" id="ARBA00022695"/>
    </source>
</evidence>
<keyword evidence="2" id="KW-0645">Protease</keyword>
<dbReference type="CDD" id="cd01647">
    <property type="entry name" value="RT_LTR"/>
    <property type="match status" value="1"/>
</dbReference>
<dbReference type="GO" id="GO:0008270">
    <property type="term" value="F:zinc ion binding"/>
    <property type="evidence" value="ECO:0007669"/>
    <property type="project" value="UniProtKB-KW"/>
</dbReference>
<feature type="region of interest" description="Disordered" evidence="17">
    <location>
        <begin position="1"/>
        <end position="86"/>
    </location>
</feature>
<dbReference type="Proteomes" id="UP001152523">
    <property type="component" value="Unassembled WGS sequence"/>
</dbReference>
<gene>
    <name evidence="21" type="ORF">CEPIT_LOCUS5126</name>
</gene>
<dbReference type="Pfam" id="PF08284">
    <property type="entry name" value="RVP_2"/>
    <property type="match status" value="1"/>
</dbReference>
<evidence type="ECO:0000259" key="18">
    <source>
        <dbReference type="PROSITE" id="PS50158"/>
    </source>
</evidence>
<feature type="compositionally biased region" description="Polar residues" evidence="17">
    <location>
        <begin position="423"/>
        <end position="459"/>
    </location>
</feature>
<dbReference type="PROSITE" id="PS50158">
    <property type="entry name" value="ZF_CCHC"/>
    <property type="match status" value="1"/>
</dbReference>
<evidence type="ECO:0000259" key="19">
    <source>
        <dbReference type="PROSITE" id="PS50878"/>
    </source>
</evidence>
<dbReference type="InterPro" id="IPR001878">
    <property type="entry name" value="Znf_CCHC"/>
</dbReference>
<dbReference type="Pfam" id="PF24626">
    <property type="entry name" value="SH3_Tf2-1"/>
    <property type="match status" value="1"/>
</dbReference>
<evidence type="ECO:0000256" key="7">
    <source>
        <dbReference type="ARBA" id="ARBA00022750"/>
    </source>
</evidence>
<dbReference type="GO" id="GO:0003964">
    <property type="term" value="F:RNA-directed DNA polymerase activity"/>
    <property type="evidence" value="ECO:0007669"/>
    <property type="project" value="UniProtKB-KW"/>
</dbReference>
<dbReference type="InterPro" id="IPR041373">
    <property type="entry name" value="RT_RNaseH"/>
</dbReference>
<dbReference type="InterPro" id="IPR021109">
    <property type="entry name" value="Peptidase_aspartic_dom_sf"/>
</dbReference>
<keyword evidence="4" id="KW-0548">Nucleotidyltransferase</keyword>
<keyword evidence="8" id="KW-0255">Endonuclease</keyword>
<dbReference type="InterPro" id="IPR036397">
    <property type="entry name" value="RNaseH_sf"/>
</dbReference>
<keyword evidence="13" id="KW-0239">DNA-directed DNA polymerase</keyword>
<dbReference type="GO" id="GO:0003677">
    <property type="term" value="F:DNA binding"/>
    <property type="evidence" value="ECO:0007669"/>
    <property type="project" value="UniProtKB-KW"/>
</dbReference>
<evidence type="ECO:0000256" key="17">
    <source>
        <dbReference type="SAM" id="MobiDB-lite"/>
    </source>
</evidence>
<dbReference type="FunFam" id="3.30.70.270:FF:000020">
    <property type="entry name" value="Transposon Tf2-6 polyprotein-like Protein"/>
    <property type="match status" value="1"/>
</dbReference>
<feature type="compositionally biased region" description="Polar residues" evidence="17">
    <location>
        <begin position="364"/>
        <end position="380"/>
    </location>
</feature>
<dbReference type="PROSITE" id="PS50994">
    <property type="entry name" value="INTEGRASE"/>
    <property type="match status" value="1"/>
</dbReference>
<feature type="compositionally biased region" description="Low complexity" evidence="17">
    <location>
        <begin position="20"/>
        <end position="33"/>
    </location>
</feature>
<dbReference type="Pfam" id="PF17917">
    <property type="entry name" value="RT_RNaseH"/>
    <property type="match status" value="1"/>
</dbReference>
<dbReference type="GO" id="GO:0015074">
    <property type="term" value="P:DNA integration"/>
    <property type="evidence" value="ECO:0007669"/>
    <property type="project" value="UniProtKB-KW"/>
</dbReference>
<keyword evidence="7" id="KW-0064">Aspartyl protease</keyword>
<dbReference type="Gene3D" id="2.40.70.10">
    <property type="entry name" value="Acid Proteases"/>
    <property type="match status" value="1"/>
</dbReference>
<evidence type="ECO:0000256" key="11">
    <source>
        <dbReference type="ARBA" id="ARBA00022908"/>
    </source>
</evidence>
<dbReference type="CDD" id="cd09274">
    <property type="entry name" value="RNase_HI_RT_Ty3"/>
    <property type="match status" value="1"/>
</dbReference>
<dbReference type="PANTHER" id="PTHR37984">
    <property type="entry name" value="PROTEIN CBG26694"/>
    <property type="match status" value="1"/>
</dbReference>
<dbReference type="InterPro" id="IPR050951">
    <property type="entry name" value="Retrovirus_Pol_polyprotein"/>
</dbReference>
<feature type="domain" description="Integrase catalytic" evidence="20">
    <location>
        <begin position="1240"/>
        <end position="1403"/>
    </location>
</feature>
<dbReference type="Gene3D" id="1.10.340.70">
    <property type="match status" value="1"/>
</dbReference>
<dbReference type="Gene3D" id="3.30.70.270">
    <property type="match status" value="2"/>
</dbReference>
<dbReference type="Pfam" id="PF00078">
    <property type="entry name" value="RVT_1"/>
    <property type="match status" value="1"/>
</dbReference>
<dbReference type="InterPro" id="IPR000477">
    <property type="entry name" value="RT_dom"/>
</dbReference>
<evidence type="ECO:0000313" key="21">
    <source>
        <dbReference type="EMBL" id="CAH9074693.1"/>
    </source>
</evidence>
<dbReference type="InterPro" id="IPR043502">
    <property type="entry name" value="DNA/RNA_pol_sf"/>
</dbReference>
<evidence type="ECO:0000256" key="3">
    <source>
        <dbReference type="ARBA" id="ARBA00022679"/>
    </source>
</evidence>
<comment type="caution">
    <text evidence="21">The sequence shown here is derived from an EMBL/GenBank/DDBJ whole genome shotgun (WGS) entry which is preliminary data.</text>
</comment>
<proteinExistence type="predicted"/>
<dbReference type="Pfam" id="PF17921">
    <property type="entry name" value="Integrase_H2C2"/>
    <property type="match status" value="1"/>
</dbReference>
<feature type="region of interest" description="Disordered" evidence="17">
    <location>
        <begin position="416"/>
        <end position="459"/>
    </location>
</feature>
<dbReference type="Gene3D" id="3.10.10.10">
    <property type="entry name" value="HIV Type 1 Reverse Transcriptase, subunit A, domain 1"/>
    <property type="match status" value="1"/>
</dbReference>
<dbReference type="InterPro" id="IPR056924">
    <property type="entry name" value="SH3_Tf2-1"/>
</dbReference>
<dbReference type="SUPFAM" id="SSF50630">
    <property type="entry name" value="Acid proteases"/>
    <property type="match status" value="1"/>
</dbReference>
<keyword evidence="6" id="KW-0479">Metal-binding</keyword>
<evidence type="ECO:0000256" key="9">
    <source>
        <dbReference type="ARBA" id="ARBA00022801"/>
    </source>
</evidence>
<dbReference type="PANTHER" id="PTHR37984:SF5">
    <property type="entry name" value="PROTEIN NYNRIN-LIKE"/>
    <property type="match status" value="1"/>
</dbReference>
<evidence type="ECO:0000256" key="8">
    <source>
        <dbReference type="ARBA" id="ARBA00022759"/>
    </source>
</evidence>
<feature type="domain" description="CCHC-type" evidence="18">
    <location>
        <begin position="400"/>
        <end position="416"/>
    </location>
</feature>
<dbReference type="PROSITE" id="PS00141">
    <property type="entry name" value="ASP_PROTEASE"/>
    <property type="match status" value="1"/>
</dbReference>
<keyword evidence="16" id="KW-0863">Zinc-finger</keyword>
<evidence type="ECO:0000259" key="20">
    <source>
        <dbReference type="PROSITE" id="PS50994"/>
    </source>
</evidence>
<evidence type="ECO:0000256" key="10">
    <source>
        <dbReference type="ARBA" id="ARBA00022842"/>
    </source>
</evidence>
<keyword evidence="15" id="KW-0233">DNA recombination</keyword>
<sequence>MDRGGRITRRNPTGRVPVETGQGSRRTSRASRGAGRGGRSQTVSDGHVDTESETYWSYEDSTYQPETEPVETPYEGDDDDVSDEEGNGSLARIEALLQQYHREREERRQRRRRRVGQPSGMASRGGSHGASRVHVEPHGGQSDGGPTIRISKFIKEARDLGCKPFDGAGDISVAAQWIKRLNEAALDMQIAPNLKLRIAVRLLEGMASKWWDGTKSKYGETVVWEDFQREFFAQYYSDFEVNKKVREYTLLTQGGNMTVKELEYKFRDLADYIPEYACDENRMVNHFWDALDLEIRDRATQLPNMTFAQVVDQALKGEKQWEERKKRDAEEAKKRKWESHGSQGSNKKGNHGGGSFRAPPPPSRGNQGPSGQGSRSQTSVVTRCNNCKRNHSGKCRDPPRCFQCGDAGHLKAHCPQLGGARTSGPSSGPTGTRNQTGASQASRGHGGASTSNAPSVNQGRTQARVYAMTEADARANPDSVAGTLKINGKDARILIDTGAQRSFVSEAFAEDLGVQSTPMTHTLVVSTPLGDDVERTSYYPSCEVEFDGQTLTCDFVPLSMMEFDAILGMDWLEKHHARVDCYTKVLELEGNNGDTLRFEGDRGKSNSCIISAVRARSMMRKGCHAYLAYVIDETKEETNIDDVRVVCKYPDVFPKDLPGLPPDREIEFVIEVEPDTKPISIPPYRMAPAELNELKTQLQELLDNGFIRPSHSPWGAPVLFVKKKDGTLRMCIDYRQLNKVTIKNRYPLPRIDDLFDQLRGATVFSKINLRSGYHQLKIKEDDIPKSAFRTRYGHFEFLVMSFGLTNAPAAFMDLMNRVFHKYLDRFVIVFIDDILIYSKSEEEHEEHLILVLETLREKQLYAKFSKCEFWLKEIGFLGHVVSGSGIAVDNKKIEAITEWERPKNVKEIRSFLGLAGYYRKFVEKFSVLASPLTKLTRKGAKFVWDDKCEKGFMELKKRLTEAPVLALPKQGVGYDVYSDASIQGLGCVLMQNGRVIAYASRQLKKHEVNYPTHDLELGAVVFALKIWRHYLYGETCHIYTDHKSLKYVFTQKELNMRQRRWMELIKDYHLVIEYHPGKANVVADALSRKSSSGALLANLRALRAQLEVSSEGALLARFEVRPTLLDEIKKGQETDEEIMKIRERMQAGPVEDFRERDDGLLLFRDRVCVPADDELRKSILEEAHSSAYAMHPGGTKMYRDLKESYWWSGMKREIAEYISRCLTCQQVKAEHQHPAGLLQPLSIPEWKWEHVTMDFVVGLPRTIRNYDAVWVVVDRLTKSAHFLPINTTYPLERLAKLYTDEIVRLHGVPVTIVSDRDPRFTSRFWPKFQESMGTRLKFSTAFHPQTDGQSERVIQILEDMLRACALEFQGSWDNHLALVEFAYNNSYQASIGMPPYEALYGRRCRTPLCWDEVGMAKLEGTELVEVTKSKVKLIRERLKAAQDRQKSYADKRRRTLEFKVDDEVFLKVSPWKGIIRFQTRGKLNPRYIGPFRILERIGAVAYRLQLTSELEKIHNVFHVSMLKKYVHDPSHVLEKPPVEVREDLNYAVQPIKVTDRKVKKLRSKEVPMVKVLWKSDRVEEETWETEALMRKQYAFLFE</sequence>
<keyword evidence="12" id="KW-0695">RNA-directed DNA polymerase</keyword>
<accession>A0AAV0CDN1</accession>
<keyword evidence="5" id="KW-0540">Nuclease</keyword>
<dbReference type="SUPFAM" id="SSF53098">
    <property type="entry name" value="Ribonuclease H-like"/>
    <property type="match status" value="1"/>
</dbReference>
<evidence type="ECO:0000256" key="12">
    <source>
        <dbReference type="ARBA" id="ARBA00022918"/>
    </source>
</evidence>
<feature type="domain" description="Reverse transcriptase" evidence="19">
    <location>
        <begin position="702"/>
        <end position="881"/>
    </location>
</feature>
<dbReference type="GO" id="GO:0003887">
    <property type="term" value="F:DNA-directed DNA polymerase activity"/>
    <property type="evidence" value="ECO:0007669"/>
    <property type="project" value="UniProtKB-KW"/>
</dbReference>
<dbReference type="InterPro" id="IPR001584">
    <property type="entry name" value="Integrase_cat-core"/>
</dbReference>
<evidence type="ECO:0000256" key="13">
    <source>
        <dbReference type="ARBA" id="ARBA00022932"/>
    </source>
</evidence>
<dbReference type="Pfam" id="PF03732">
    <property type="entry name" value="Retrotrans_gag"/>
    <property type="match status" value="1"/>
</dbReference>
<evidence type="ECO:0000256" key="6">
    <source>
        <dbReference type="ARBA" id="ARBA00022723"/>
    </source>
</evidence>
<dbReference type="GO" id="GO:0004519">
    <property type="term" value="F:endonuclease activity"/>
    <property type="evidence" value="ECO:0007669"/>
    <property type="project" value="UniProtKB-KW"/>
</dbReference>
<evidence type="ECO:0000256" key="16">
    <source>
        <dbReference type="PROSITE-ProRule" id="PRU00047"/>
    </source>
</evidence>
<dbReference type="InterPro" id="IPR041588">
    <property type="entry name" value="Integrase_H2C2"/>
</dbReference>
<evidence type="ECO:0000256" key="2">
    <source>
        <dbReference type="ARBA" id="ARBA00022670"/>
    </source>
</evidence>
<dbReference type="Gene3D" id="3.30.420.10">
    <property type="entry name" value="Ribonuclease H-like superfamily/Ribonuclease H"/>
    <property type="match status" value="1"/>
</dbReference>
<reference evidence="21" key="1">
    <citation type="submission" date="2022-07" db="EMBL/GenBank/DDBJ databases">
        <authorList>
            <person name="Macas J."/>
            <person name="Novak P."/>
            <person name="Neumann P."/>
        </authorList>
    </citation>
    <scope>NUCLEOTIDE SEQUENCE</scope>
</reference>
<keyword evidence="22" id="KW-1185">Reference proteome</keyword>
<dbReference type="GO" id="GO:0006508">
    <property type="term" value="P:proteolysis"/>
    <property type="evidence" value="ECO:0007669"/>
    <property type="project" value="UniProtKB-KW"/>
</dbReference>
<dbReference type="GO" id="GO:0006310">
    <property type="term" value="P:DNA recombination"/>
    <property type="evidence" value="ECO:0007669"/>
    <property type="project" value="UniProtKB-KW"/>
</dbReference>
<keyword evidence="14" id="KW-0238">DNA-binding</keyword>
<keyword evidence="11" id="KW-0229">DNA integration</keyword>
<dbReference type="InterPro" id="IPR043128">
    <property type="entry name" value="Rev_trsase/Diguanyl_cyclase"/>
</dbReference>
<dbReference type="EMBL" id="CAMAPF010000027">
    <property type="protein sequence ID" value="CAH9074693.1"/>
    <property type="molecule type" value="Genomic_DNA"/>
</dbReference>
<feature type="region of interest" description="Disordered" evidence="17">
    <location>
        <begin position="103"/>
        <end position="147"/>
    </location>
</feature>
<protein>
    <recommendedName>
        <fullName evidence="1">RNA-directed DNA polymerase</fullName>
        <ecNumber evidence="1">2.7.7.49</ecNumber>
    </recommendedName>
</protein>
<dbReference type="PROSITE" id="PS50878">
    <property type="entry name" value="RT_POL"/>
    <property type="match status" value="1"/>
</dbReference>
<feature type="compositionally biased region" description="Polar residues" evidence="17">
    <location>
        <begin position="53"/>
        <end position="65"/>
    </location>
</feature>
<dbReference type="EC" id="2.7.7.49" evidence="1"/>